<name>K7YBI2_9CAUD</name>
<gene>
    <name evidence="1" type="ORF">MedDCM-OCT-S15-C5-cds27</name>
</gene>
<protein>
    <submittedName>
        <fullName evidence="1">Uncharacterized protein</fullName>
    </submittedName>
</protein>
<accession>K7YBI2</accession>
<dbReference type="EMBL" id="JX536274">
    <property type="protein sequence ID" value="AFX83924.1"/>
    <property type="molecule type" value="Genomic_DNA"/>
</dbReference>
<sequence length="258" mass="28284">MASNQSWRKLEPDGIIHGPRFRCSDYGYTHGPNRNYDRIAVGVLAVIAALGGPVQANTTVANPSSTSSGSVVNNAYQMMTGPHPIYRMSQGIQCPGPTLSLSPFVTSSRNFDLPHQSVTRTPVYSSADADDNGEPDSPGKVLYYSEMPRFEKDRRSVNYGITATFSMPLDGGLTARCKRAVETNIELQQQLLATKRLEYELFRAKQCGQLAESRIQFRPGSRYAQVCEDIVVYVPPKTVIPHIHAISAPSADSSDAQK</sequence>
<proteinExistence type="predicted"/>
<organism evidence="1">
    <name type="scientific">uncultured Mediterranean phage MEDS5 group</name>
    <dbReference type="NCBI Taxonomy" id="1262075"/>
    <lineage>
        <taxon>Viruses</taxon>
        <taxon>Duplodnaviria</taxon>
        <taxon>Heunggongvirae</taxon>
        <taxon>Uroviricota</taxon>
        <taxon>Caudoviricetes</taxon>
        <taxon>environmental samples</taxon>
    </lineage>
</organism>
<evidence type="ECO:0000313" key="1">
    <source>
        <dbReference type="EMBL" id="AFX83924.1"/>
    </source>
</evidence>
<reference evidence="1" key="1">
    <citation type="journal article" date="2013" name="Appl. Environ. Microbiol.">
        <title>Reconstruction of novel cyanobacterial siphovirus genomes from mediterranean metagenomic fosmids.</title>
        <authorList>
            <person name="Mizuno C.M."/>
            <person name="Rodriguez-Valera F."/>
            <person name="Garcia-Heredia I."/>
            <person name="Martin-Cuadrado A.B."/>
            <person name="Ghai R."/>
        </authorList>
    </citation>
    <scope>NUCLEOTIDE SEQUENCE</scope>
</reference>